<accession>A0A0E9T4L6</accession>
<reference evidence="1" key="1">
    <citation type="submission" date="2014-11" db="EMBL/GenBank/DDBJ databases">
        <authorList>
            <person name="Amaro Gonzalez C."/>
        </authorList>
    </citation>
    <scope>NUCLEOTIDE SEQUENCE</scope>
</reference>
<reference evidence="1" key="2">
    <citation type="journal article" date="2015" name="Fish Shellfish Immunol.">
        <title>Early steps in the European eel (Anguilla anguilla)-Vibrio vulnificus interaction in the gills: Role of the RtxA13 toxin.</title>
        <authorList>
            <person name="Callol A."/>
            <person name="Pajuelo D."/>
            <person name="Ebbesson L."/>
            <person name="Teles M."/>
            <person name="MacKenzie S."/>
            <person name="Amaro C."/>
        </authorList>
    </citation>
    <scope>NUCLEOTIDE SEQUENCE</scope>
</reference>
<proteinExistence type="predicted"/>
<dbReference type="AlphaFoldDB" id="A0A0E9T4L6"/>
<evidence type="ECO:0000313" key="1">
    <source>
        <dbReference type="EMBL" id="JAH48559.1"/>
    </source>
</evidence>
<name>A0A0E9T4L6_ANGAN</name>
<organism evidence="1">
    <name type="scientific">Anguilla anguilla</name>
    <name type="common">European freshwater eel</name>
    <name type="synonym">Muraena anguilla</name>
    <dbReference type="NCBI Taxonomy" id="7936"/>
    <lineage>
        <taxon>Eukaryota</taxon>
        <taxon>Metazoa</taxon>
        <taxon>Chordata</taxon>
        <taxon>Craniata</taxon>
        <taxon>Vertebrata</taxon>
        <taxon>Euteleostomi</taxon>
        <taxon>Actinopterygii</taxon>
        <taxon>Neopterygii</taxon>
        <taxon>Teleostei</taxon>
        <taxon>Anguilliformes</taxon>
        <taxon>Anguillidae</taxon>
        <taxon>Anguilla</taxon>
    </lineage>
</organism>
<dbReference type="EMBL" id="GBXM01060018">
    <property type="protein sequence ID" value="JAH48559.1"/>
    <property type="molecule type" value="Transcribed_RNA"/>
</dbReference>
<sequence length="22" mass="2343">MRCHGAKKGGGIAFCCMRCVTL</sequence>
<protein>
    <submittedName>
        <fullName evidence="1">Uncharacterized protein</fullName>
    </submittedName>
</protein>